<evidence type="ECO:0000256" key="2">
    <source>
        <dbReference type="ARBA" id="ARBA00022859"/>
    </source>
</evidence>
<dbReference type="PANTHER" id="PTHR46051">
    <property type="entry name" value="SH2 DOMAIN-CONTAINING PROTEIN"/>
    <property type="match status" value="1"/>
</dbReference>
<dbReference type="GO" id="GO:0045087">
    <property type="term" value="P:innate immune response"/>
    <property type="evidence" value="ECO:0007669"/>
    <property type="project" value="UniProtKB-KW"/>
</dbReference>
<reference evidence="7" key="1">
    <citation type="submission" date="2022-03" db="EMBL/GenBank/DDBJ databases">
        <authorList>
            <person name="Alioto T."/>
            <person name="Alioto T."/>
            <person name="Gomez Garrido J."/>
        </authorList>
    </citation>
    <scope>NUCLEOTIDE SEQUENCE</scope>
</reference>
<dbReference type="SUPFAM" id="SSF55550">
    <property type="entry name" value="SH2 domain"/>
    <property type="match status" value="1"/>
</dbReference>
<keyword evidence="3 5" id="KW-0727">SH2 domain</keyword>
<accession>A0AAD1WNN2</accession>
<organism evidence="7 8">
    <name type="scientific">Pelobates cultripes</name>
    <name type="common">Western spadefoot toad</name>
    <dbReference type="NCBI Taxonomy" id="61616"/>
    <lineage>
        <taxon>Eukaryota</taxon>
        <taxon>Metazoa</taxon>
        <taxon>Chordata</taxon>
        <taxon>Craniata</taxon>
        <taxon>Vertebrata</taxon>
        <taxon>Euteleostomi</taxon>
        <taxon>Amphibia</taxon>
        <taxon>Batrachia</taxon>
        <taxon>Anura</taxon>
        <taxon>Pelobatoidea</taxon>
        <taxon>Pelobatidae</taxon>
        <taxon>Pelobates</taxon>
    </lineage>
</organism>
<dbReference type="PROSITE" id="PS50001">
    <property type="entry name" value="SH2"/>
    <property type="match status" value="1"/>
</dbReference>
<evidence type="ECO:0000256" key="3">
    <source>
        <dbReference type="ARBA" id="ARBA00022999"/>
    </source>
</evidence>
<name>A0AAD1WNN2_PELCU</name>
<evidence type="ECO:0000313" key="8">
    <source>
        <dbReference type="Proteomes" id="UP001295444"/>
    </source>
</evidence>
<dbReference type="PRINTS" id="PR00401">
    <property type="entry name" value="SH2DOMAIN"/>
</dbReference>
<keyword evidence="8" id="KW-1185">Reference proteome</keyword>
<dbReference type="Proteomes" id="UP001295444">
    <property type="component" value="Chromosome 09"/>
</dbReference>
<dbReference type="SMART" id="SM00252">
    <property type="entry name" value="SH2"/>
    <property type="match status" value="1"/>
</dbReference>
<evidence type="ECO:0000313" key="7">
    <source>
        <dbReference type="EMBL" id="CAH2315393.1"/>
    </source>
</evidence>
<dbReference type="GO" id="GO:0002250">
    <property type="term" value="P:adaptive immune response"/>
    <property type="evidence" value="ECO:0007669"/>
    <property type="project" value="UniProtKB-KW"/>
</dbReference>
<evidence type="ECO:0000259" key="6">
    <source>
        <dbReference type="PROSITE" id="PS50001"/>
    </source>
</evidence>
<gene>
    <name evidence="7" type="ORF">PECUL_23A014062</name>
</gene>
<dbReference type="Pfam" id="PF00017">
    <property type="entry name" value="SH2"/>
    <property type="match status" value="1"/>
</dbReference>
<evidence type="ECO:0000256" key="4">
    <source>
        <dbReference type="ARBA" id="ARBA00023130"/>
    </source>
</evidence>
<dbReference type="AlphaFoldDB" id="A0AAD1WNN2"/>
<dbReference type="InterPro" id="IPR000980">
    <property type="entry name" value="SH2"/>
</dbReference>
<protein>
    <submittedName>
        <fullName evidence="7">SH2 domain-containing 1A</fullName>
    </submittedName>
</protein>
<sequence length="112" mass="12604">MENVSVYHGKISRETGEKLLCEVGKDGSYLLRDSETVPGMYCLCVLHKDLIYTYRVHQTTTGSWTAEAAPGVPRRMFRKVQNLISAYQKPDQGIATPLQYPVERNTPNISQG</sequence>
<dbReference type="InterPro" id="IPR036860">
    <property type="entry name" value="SH2_dom_sf"/>
</dbReference>
<dbReference type="PANTHER" id="PTHR46051:SF1">
    <property type="entry name" value="INOSITOL POLYPHOSPHATE-RELATED PHOSPHATASE DOMAIN-CONTAINING PROTEIN"/>
    <property type="match status" value="1"/>
</dbReference>
<evidence type="ECO:0000256" key="5">
    <source>
        <dbReference type="PROSITE-ProRule" id="PRU00191"/>
    </source>
</evidence>
<feature type="domain" description="SH2" evidence="6">
    <location>
        <begin position="6"/>
        <end position="102"/>
    </location>
</feature>
<dbReference type="EMBL" id="OW240920">
    <property type="protein sequence ID" value="CAH2315393.1"/>
    <property type="molecule type" value="Genomic_DNA"/>
</dbReference>
<keyword evidence="1" id="KW-0399">Innate immunity</keyword>
<dbReference type="GO" id="GO:0050776">
    <property type="term" value="P:regulation of immune response"/>
    <property type="evidence" value="ECO:0007669"/>
    <property type="project" value="TreeGrafter"/>
</dbReference>
<evidence type="ECO:0000256" key="1">
    <source>
        <dbReference type="ARBA" id="ARBA00022588"/>
    </source>
</evidence>
<dbReference type="GO" id="GO:0009966">
    <property type="term" value="P:regulation of signal transduction"/>
    <property type="evidence" value="ECO:0007669"/>
    <property type="project" value="TreeGrafter"/>
</dbReference>
<proteinExistence type="predicted"/>
<keyword evidence="4" id="KW-1064">Adaptive immunity</keyword>
<keyword evidence="2" id="KW-0391">Immunity</keyword>
<dbReference type="Gene3D" id="3.30.505.10">
    <property type="entry name" value="SH2 domain"/>
    <property type="match status" value="1"/>
</dbReference>